<dbReference type="RefSeq" id="XP_003147816.1">
    <property type="nucleotide sequence ID" value="XM_003147768.1"/>
</dbReference>
<dbReference type="CTD" id="9949715"/>
<reference evidence="1" key="1">
    <citation type="submission" date="2012-04" db="EMBL/GenBank/DDBJ databases">
        <title>The Genome Sequence of Loa loa.</title>
        <authorList>
            <consortium name="The Broad Institute Genome Sequencing Platform"/>
            <consortium name="Broad Institute Genome Sequencing Center for Infectious Disease"/>
            <person name="Nutman T.B."/>
            <person name="Fink D.L."/>
            <person name="Russ C."/>
            <person name="Young S."/>
            <person name="Zeng Q."/>
            <person name="Gargeya S."/>
            <person name="Alvarado L."/>
            <person name="Berlin A."/>
            <person name="Chapman S.B."/>
            <person name="Chen Z."/>
            <person name="Freedman E."/>
            <person name="Gellesch M."/>
            <person name="Goldberg J."/>
            <person name="Griggs A."/>
            <person name="Gujja S."/>
            <person name="Heilman E.R."/>
            <person name="Heiman D."/>
            <person name="Howarth C."/>
            <person name="Mehta T."/>
            <person name="Neiman D."/>
            <person name="Pearson M."/>
            <person name="Roberts A."/>
            <person name="Saif S."/>
            <person name="Shea T."/>
            <person name="Shenoy N."/>
            <person name="Sisk P."/>
            <person name="Stolte C."/>
            <person name="Sykes S."/>
            <person name="White J."/>
            <person name="Yandava C."/>
            <person name="Haas B."/>
            <person name="Henn M.R."/>
            <person name="Nusbaum C."/>
            <person name="Birren B."/>
        </authorList>
    </citation>
    <scope>NUCLEOTIDE SEQUENCE [LARGE SCALE GENOMIC DNA]</scope>
</reference>
<protein>
    <submittedName>
        <fullName evidence="1">Uncharacterized protein</fullName>
    </submittedName>
</protein>
<dbReference type="AlphaFoldDB" id="A0A1S0TM33"/>
<evidence type="ECO:0000313" key="1">
    <source>
        <dbReference type="EMBL" id="EFO16253.1"/>
    </source>
</evidence>
<dbReference type="InParanoid" id="A0A1S0TM33"/>
<dbReference type="KEGG" id="loa:LOAG_12254"/>
<organism evidence="1">
    <name type="scientific">Loa loa</name>
    <name type="common">Eye worm</name>
    <name type="synonym">Filaria loa</name>
    <dbReference type="NCBI Taxonomy" id="7209"/>
    <lineage>
        <taxon>Eukaryota</taxon>
        <taxon>Metazoa</taxon>
        <taxon>Ecdysozoa</taxon>
        <taxon>Nematoda</taxon>
        <taxon>Chromadorea</taxon>
        <taxon>Rhabditida</taxon>
        <taxon>Spirurina</taxon>
        <taxon>Spiruromorpha</taxon>
        <taxon>Filarioidea</taxon>
        <taxon>Onchocercidae</taxon>
        <taxon>Loa</taxon>
    </lineage>
</organism>
<name>A0A1S0TM33_LOALO</name>
<gene>
    <name evidence="1" type="ORF">LOAG_12254</name>
</gene>
<dbReference type="GeneID" id="9949715"/>
<dbReference type="EMBL" id="JH712115">
    <property type="protein sequence ID" value="EFO16253.1"/>
    <property type="molecule type" value="Genomic_DNA"/>
</dbReference>
<sequence length="52" mass="5942">MPRIFAEPIIHHSDIDVMIEMGHPLHKRQVGETRSLEQKIGEIIPNDPVDNS</sequence>
<proteinExistence type="predicted"/>
<accession>A0A1S0TM33</accession>